<evidence type="ECO:0000256" key="2">
    <source>
        <dbReference type="ARBA" id="ARBA00022475"/>
    </source>
</evidence>
<comment type="catalytic activity">
    <reaction evidence="7">
        <text>ATP + H2O + polyamine-[polyamine-binding protein]Side 1 = ADP + phosphate + polyamineSide 2 + [polyamine-binding protein]Side 1.</text>
        <dbReference type="EC" id="7.6.2.11"/>
    </reaction>
</comment>
<comment type="subunit">
    <text evidence="7">The complex is composed of two ATP-binding proteins (PotA), two transmembrane proteins (PotB and PotC) and a solute-binding protein (PotD).</text>
</comment>
<dbReference type="Gene3D" id="2.40.50.100">
    <property type="match status" value="1"/>
</dbReference>
<dbReference type="NCBIfam" id="TIGR01187">
    <property type="entry name" value="potA"/>
    <property type="match status" value="1"/>
</dbReference>
<dbReference type="InterPro" id="IPR027417">
    <property type="entry name" value="P-loop_NTPase"/>
</dbReference>
<organism evidence="9 10">
    <name type="scientific">Rhodopila globiformis</name>
    <name type="common">Rhodopseudomonas globiformis</name>
    <dbReference type="NCBI Taxonomy" id="1071"/>
    <lineage>
        <taxon>Bacteria</taxon>
        <taxon>Pseudomonadati</taxon>
        <taxon>Pseudomonadota</taxon>
        <taxon>Alphaproteobacteria</taxon>
        <taxon>Acetobacterales</taxon>
        <taxon>Acetobacteraceae</taxon>
        <taxon>Rhodopila</taxon>
    </lineage>
</organism>
<dbReference type="InterPro" id="IPR008995">
    <property type="entry name" value="Mo/tungstate-bd_C_term_dom"/>
</dbReference>
<accession>A0A2S6NLI1</accession>
<dbReference type="PROSITE" id="PS00211">
    <property type="entry name" value="ABC_TRANSPORTER_1"/>
    <property type="match status" value="1"/>
</dbReference>
<keyword evidence="4 7" id="KW-0067">ATP-binding</keyword>
<keyword evidence="1 7" id="KW-0813">Transport</keyword>
<dbReference type="EMBL" id="NHRY01000062">
    <property type="protein sequence ID" value="PPQ36117.1"/>
    <property type="molecule type" value="Genomic_DNA"/>
</dbReference>
<dbReference type="SMART" id="SM00382">
    <property type="entry name" value="AAA"/>
    <property type="match status" value="1"/>
</dbReference>
<dbReference type="InterPro" id="IPR050093">
    <property type="entry name" value="ABC_SmlMolc_Importer"/>
</dbReference>
<comment type="caution">
    <text evidence="9">The sequence shown here is derived from an EMBL/GenBank/DDBJ whole genome shotgun (WGS) entry which is preliminary data.</text>
</comment>
<dbReference type="OrthoDB" id="9802264at2"/>
<proteinExistence type="inferred from homology"/>
<dbReference type="PANTHER" id="PTHR42781:SF4">
    <property type="entry name" value="SPERMIDINE_PUTRESCINE IMPORT ATP-BINDING PROTEIN POTA"/>
    <property type="match status" value="1"/>
</dbReference>
<dbReference type="GO" id="GO:0015847">
    <property type="term" value="P:putrescine transport"/>
    <property type="evidence" value="ECO:0007669"/>
    <property type="project" value="UniProtKB-ARBA"/>
</dbReference>
<keyword evidence="6 7" id="KW-0472">Membrane</keyword>
<evidence type="ECO:0000256" key="7">
    <source>
        <dbReference type="RuleBase" id="RU364083"/>
    </source>
</evidence>
<feature type="domain" description="ABC transporter" evidence="8">
    <location>
        <begin position="16"/>
        <end position="246"/>
    </location>
</feature>
<dbReference type="SUPFAM" id="SSF50331">
    <property type="entry name" value="MOP-like"/>
    <property type="match status" value="1"/>
</dbReference>
<comment type="similarity">
    <text evidence="7">Belongs to the ABC transporter superfamily. Spermidine/putrescine importer (TC 3.A.1.11.1) family.</text>
</comment>
<dbReference type="Pfam" id="PF00005">
    <property type="entry name" value="ABC_tran"/>
    <property type="match status" value="1"/>
</dbReference>
<dbReference type="PROSITE" id="PS50893">
    <property type="entry name" value="ABC_TRANSPORTER_2"/>
    <property type="match status" value="1"/>
</dbReference>
<sequence>MAATNGQAQPDRTALLGVSGLTVRYGPAVALDDLDLTVRRDELFVLLGASGSGKTTLLRALAGFLRPDAGRIVLNGTDMTALPPHRRPVNTMFQSYALFPHMSVAANIGFGLRQQGVSRAETKRRVAAMLALVRLQDYGSRRPSELSGGQQQRVALARSLAPHPALLLLDEPLSALDEALRMETRADLVRLRRELGISFVLVTHDQEEALEMADRLGVMQGGRMVQIGTPADLYEHPANRFVASFLGGANLLPCVVAADSVSVGLPGLGACVHAERPGSPGPGLLALRPERLRLDGAGQANGLDGVVGDRTYAGDALSVTVRLADGSALRVKQSLADGLASARQEPGTAVRVGWQPDACILLPE</sequence>
<evidence type="ECO:0000313" key="10">
    <source>
        <dbReference type="Proteomes" id="UP000239724"/>
    </source>
</evidence>
<evidence type="ECO:0000256" key="3">
    <source>
        <dbReference type="ARBA" id="ARBA00022741"/>
    </source>
</evidence>
<keyword evidence="10" id="KW-1185">Reference proteome</keyword>
<gene>
    <name evidence="7" type="primary">potA</name>
    <name evidence="9" type="ORF">CCS01_05790</name>
</gene>
<evidence type="ECO:0000256" key="5">
    <source>
        <dbReference type="ARBA" id="ARBA00022967"/>
    </source>
</evidence>
<dbReference type="EC" id="7.6.2.11" evidence="7"/>
<dbReference type="Gene3D" id="3.40.50.300">
    <property type="entry name" value="P-loop containing nucleotide triphosphate hydrolases"/>
    <property type="match status" value="1"/>
</dbReference>
<dbReference type="AlphaFoldDB" id="A0A2S6NLI1"/>
<evidence type="ECO:0000313" key="9">
    <source>
        <dbReference type="EMBL" id="PPQ36117.1"/>
    </source>
</evidence>
<dbReference type="GO" id="GO:0016887">
    <property type="term" value="F:ATP hydrolysis activity"/>
    <property type="evidence" value="ECO:0007669"/>
    <property type="project" value="InterPro"/>
</dbReference>
<dbReference type="InterPro" id="IPR013611">
    <property type="entry name" value="Transp-assoc_OB_typ2"/>
</dbReference>
<dbReference type="FunFam" id="3.40.50.300:FF:000133">
    <property type="entry name" value="Spermidine/putrescine import ATP-binding protein PotA"/>
    <property type="match status" value="1"/>
</dbReference>
<comment type="function">
    <text evidence="7">Part of the ABC transporter complex PotABCD involved in spermidine/putrescine import. Responsible for energy coupling to the transport system.</text>
</comment>
<evidence type="ECO:0000256" key="4">
    <source>
        <dbReference type="ARBA" id="ARBA00022840"/>
    </source>
</evidence>
<name>A0A2S6NLI1_RHOGL</name>
<evidence type="ECO:0000259" key="8">
    <source>
        <dbReference type="PROSITE" id="PS50893"/>
    </source>
</evidence>
<dbReference type="GO" id="GO:0015417">
    <property type="term" value="F:ABC-type polyamine transporter activity"/>
    <property type="evidence" value="ECO:0007669"/>
    <property type="project" value="UniProtKB-EC"/>
</dbReference>
<dbReference type="GO" id="GO:0043190">
    <property type="term" value="C:ATP-binding cassette (ABC) transporter complex"/>
    <property type="evidence" value="ECO:0007669"/>
    <property type="project" value="InterPro"/>
</dbReference>
<keyword evidence="5 7" id="KW-1278">Translocase</keyword>
<reference evidence="9 10" key="1">
    <citation type="journal article" date="2018" name="Arch. Microbiol.">
        <title>New insights into the metabolic potential of the phototrophic purple bacterium Rhodopila globiformis DSM 161(T) from its draft genome sequence and evidence for a vanadium-dependent nitrogenase.</title>
        <authorList>
            <person name="Imhoff J.F."/>
            <person name="Rahn T."/>
            <person name="Kunzel S."/>
            <person name="Neulinger S.C."/>
        </authorList>
    </citation>
    <scope>NUCLEOTIDE SEQUENCE [LARGE SCALE GENOMIC DNA]</scope>
    <source>
        <strain evidence="9 10">DSM 161</strain>
    </source>
</reference>
<dbReference type="InterPro" id="IPR003593">
    <property type="entry name" value="AAA+_ATPase"/>
</dbReference>
<dbReference type="GO" id="GO:0005524">
    <property type="term" value="F:ATP binding"/>
    <property type="evidence" value="ECO:0007669"/>
    <property type="project" value="UniProtKB-KW"/>
</dbReference>
<dbReference type="Pfam" id="PF08402">
    <property type="entry name" value="TOBE_2"/>
    <property type="match status" value="1"/>
</dbReference>
<keyword evidence="3 7" id="KW-0547">Nucleotide-binding</keyword>
<dbReference type="InterPro" id="IPR005893">
    <property type="entry name" value="PotA-like"/>
</dbReference>
<keyword evidence="2 7" id="KW-1003">Cell membrane</keyword>
<evidence type="ECO:0000256" key="6">
    <source>
        <dbReference type="ARBA" id="ARBA00023136"/>
    </source>
</evidence>
<dbReference type="RefSeq" id="WP_104517907.1">
    <property type="nucleotide sequence ID" value="NZ_NHRY01000062.1"/>
</dbReference>
<evidence type="ECO:0000256" key="1">
    <source>
        <dbReference type="ARBA" id="ARBA00022448"/>
    </source>
</evidence>
<dbReference type="Proteomes" id="UP000239724">
    <property type="component" value="Unassembled WGS sequence"/>
</dbReference>
<dbReference type="PANTHER" id="PTHR42781">
    <property type="entry name" value="SPERMIDINE/PUTRESCINE IMPORT ATP-BINDING PROTEIN POTA"/>
    <property type="match status" value="1"/>
</dbReference>
<dbReference type="InterPro" id="IPR017871">
    <property type="entry name" value="ABC_transporter-like_CS"/>
</dbReference>
<dbReference type="SUPFAM" id="SSF52540">
    <property type="entry name" value="P-loop containing nucleoside triphosphate hydrolases"/>
    <property type="match status" value="1"/>
</dbReference>
<protein>
    <recommendedName>
        <fullName evidence="7">Spermidine/putrescine import ATP-binding protein PotA</fullName>
        <ecNumber evidence="7">7.6.2.11</ecNumber>
    </recommendedName>
</protein>
<dbReference type="InterPro" id="IPR003439">
    <property type="entry name" value="ABC_transporter-like_ATP-bd"/>
</dbReference>